<comment type="caution">
    <text evidence="4">The sequence shown here is derived from an EMBL/GenBank/DDBJ whole genome shotgun (WGS) entry which is preliminary data.</text>
</comment>
<proteinExistence type="predicted"/>
<dbReference type="Gene3D" id="4.10.540.10">
    <property type="entry name" value="Photosynthetic reaction centre, H subunit, N-terminal domain"/>
    <property type="match status" value="1"/>
</dbReference>
<keyword evidence="1" id="KW-1133">Transmembrane helix</keyword>
<dbReference type="GO" id="GO:0030077">
    <property type="term" value="C:plasma membrane light-harvesting complex"/>
    <property type="evidence" value="ECO:0007669"/>
    <property type="project" value="InterPro"/>
</dbReference>
<organism evidence="4 5">
    <name type="scientific">Phreatobacter oligotrophus</name>
    <dbReference type="NCBI Taxonomy" id="1122261"/>
    <lineage>
        <taxon>Bacteria</taxon>
        <taxon>Pseudomonadati</taxon>
        <taxon>Pseudomonadota</taxon>
        <taxon>Alphaproteobacteria</taxon>
        <taxon>Hyphomicrobiales</taxon>
        <taxon>Phreatobacteraceae</taxon>
        <taxon>Phreatobacter</taxon>
    </lineage>
</organism>
<dbReference type="InterPro" id="IPR014747">
    <property type="entry name" value="Bac_photo_RC_H_C"/>
</dbReference>
<dbReference type="RefSeq" id="WP_108177818.1">
    <property type="nucleotide sequence ID" value="NZ_PZZL01000005.1"/>
</dbReference>
<keyword evidence="1" id="KW-0472">Membrane</keyword>
<dbReference type="SUPFAM" id="SSF50346">
    <property type="entry name" value="PRC-barrel domain"/>
    <property type="match status" value="1"/>
</dbReference>
<feature type="domain" description="PRC-barrel" evidence="3">
    <location>
        <begin position="149"/>
        <end position="218"/>
    </location>
</feature>
<dbReference type="InterPro" id="IPR037097">
    <property type="entry name" value="Photo_RC_H_N_sf"/>
</dbReference>
<evidence type="ECO:0000313" key="4">
    <source>
        <dbReference type="EMBL" id="PTM55002.1"/>
    </source>
</evidence>
<dbReference type="InterPro" id="IPR027275">
    <property type="entry name" value="PRC-brl_dom"/>
</dbReference>
<gene>
    <name evidence="4" type="ORF">C8P69_105152</name>
</gene>
<dbReference type="OrthoDB" id="8557487at2"/>
<dbReference type="InterPro" id="IPR011033">
    <property type="entry name" value="PRC_barrel-like_sf"/>
</dbReference>
<feature type="domain" description="Photosynthetic reaction centre H subunit N-terminal" evidence="2">
    <location>
        <begin position="9"/>
        <end position="139"/>
    </location>
</feature>
<dbReference type="Pfam" id="PF05239">
    <property type="entry name" value="PRC"/>
    <property type="match status" value="1"/>
</dbReference>
<dbReference type="GO" id="GO:0019684">
    <property type="term" value="P:photosynthesis, light reaction"/>
    <property type="evidence" value="ECO:0007669"/>
    <property type="project" value="InterPro"/>
</dbReference>
<keyword evidence="1" id="KW-0812">Transmembrane</keyword>
<name>A0A2T4Z2K2_9HYPH</name>
<reference evidence="4 5" key="1">
    <citation type="submission" date="2018-04" db="EMBL/GenBank/DDBJ databases">
        <title>Genomic Encyclopedia of Archaeal and Bacterial Type Strains, Phase II (KMG-II): from individual species to whole genera.</title>
        <authorList>
            <person name="Goeker M."/>
        </authorList>
    </citation>
    <scope>NUCLEOTIDE SEQUENCE [LARGE SCALE GENOMIC DNA]</scope>
    <source>
        <strain evidence="4 5">DSM 25521</strain>
    </source>
</reference>
<accession>A0A2T4Z2K2</accession>
<dbReference type="NCBIfam" id="TIGR01150">
    <property type="entry name" value="puhA"/>
    <property type="match status" value="1"/>
</dbReference>
<dbReference type="AlphaFoldDB" id="A0A2T4Z2K2"/>
<evidence type="ECO:0000259" key="2">
    <source>
        <dbReference type="Pfam" id="PF03967"/>
    </source>
</evidence>
<evidence type="ECO:0000256" key="1">
    <source>
        <dbReference type="SAM" id="Phobius"/>
    </source>
</evidence>
<protein>
    <submittedName>
        <fullName evidence="4">Photosynthetic reaction center H subunit</fullName>
    </submittedName>
</protein>
<dbReference type="Pfam" id="PF03967">
    <property type="entry name" value="PRCH"/>
    <property type="match status" value="1"/>
</dbReference>
<dbReference type="Gene3D" id="3.90.50.10">
    <property type="entry name" value="Photosynthetic Reaction Center, subunit H, domain 2"/>
    <property type="match status" value="1"/>
</dbReference>
<dbReference type="InterPro" id="IPR015810">
    <property type="entry name" value="Photo_RC_H_N"/>
</dbReference>
<dbReference type="Proteomes" id="UP000241808">
    <property type="component" value="Unassembled WGS sequence"/>
</dbReference>
<dbReference type="SUPFAM" id="SSF81490">
    <property type="entry name" value="Photosystem II reaction centre subunit H, transmembrane region"/>
    <property type="match status" value="1"/>
</dbReference>
<feature type="transmembrane region" description="Helical" evidence="1">
    <location>
        <begin position="12"/>
        <end position="31"/>
    </location>
</feature>
<dbReference type="InterPro" id="IPR005652">
    <property type="entry name" value="Photo_RC_H"/>
</dbReference>
<evidence type="ECO:0000259" key="3">
    <source>
        <dbReference type="Pfam" id="PF05239"/>
    </source>
</evidence>
<dbReference type="EMBL" id="PZZL01000005">
    <property type="protein sequence ID" value="PTM55002.1"/>
    <property type="molecule type" value="Genomic_DNA"/>
</dbReference>
<sequence>MITGFDDRGIDLALLTFWAFLIFFAGLIFYLHRENKREGYPLIESSGDRRRGRVSIIGWPAPPPSKTYHLASGESVLVAGGRPDTRAIAATPMAKFPGAPLIPTGNPLIDGVGPAAYAERADVPDRLFSGEPRILPLRILTDFHVAEQDPDPRGMTLVAGDREVVGTIADVWVDRAEYVIRYLEAEIPGAGSPRRVMIPMGFCSFQPSRRRVVVDALYGKHFADVPALANPDRITLLEEDKVMGYFGGGLLYAAPGRQEPII</sequence>
<evidence type="ECO:0000313" key="5">
    <source>
        <dbReference type="Proteomes" id="UP000241808"/>
    </source>
</evidence>
<keyword evidence="5" id="KW-1185">Reference proteome</keyword>